<dbReference type="STRING" id="34060.B0181_10165"/>
<dbReference type="RefSeq" id="WP_078277377.1">
    <property type="nucleotide sequence ID" value="NZ_CAACXO010000048.1"/>
</dbReference>
<evidence type="ECO:0000313" key="2">
    <source>
        <dbReference type="EMBL" id="STZ10065.1"/>
    </source>
</evidence>
<reference evidence="1 3" key="1">
    <citation type="submission" date="2017-02" db="EMBL/GenBank/DDBJ databases">
        <title>Draft genome sequence of Moraxella caviae CCUG 355 type strain.</title>
        <authorList>
            <person name="Engstrom-Jakobsson H."/>
            <person name="Salva-Serra F."/>
            <person name="Thorell K."/>
            <person name="Gonzales-Siles L."/>
            <person name="Karlsson R."/>
            <person name="Boulund F."/>
            <person name="Engstrand L."/>
            <person name="Moore E."/>
        </authorList>
    </citation>
    <scope>NUCLEOTIDE SEQUENCE [LARGE SCALE GENOMIC DNA]</scope>
    <source>
        <strain evidence="1 3">CCUG 355</strain>
    </source>
</reference>
<organism evidence="1 3">
    <name type="scientific">Moraxella caviae</name>
    <dbReference type="NCBI Taxonomy" id="34060"/>
    <lineage>
        <taxon>Bacteria</taxon>
        <taxon>Pseudomonadati</taxon>
        <taxon>Pseudomonadota</taxon>
        <taxon>Gammaproteobacteria</taxon>
        <taxon>Moraxellales</taxon>
        <taxon>Moraxellaceae</taxon>
        <taxon>Moraxella</taxon>
    </lineage>
</organism>
<evidence type="ECO:0000313" key="3">
    <source>
        <dbReference type="Proteomes" id="UP000190435"/>
    </source>
</evidence>
<proteinExistence type="predicted"/>
<dbReference type="EMBL" id="MUXU01000070">
    <property type="protein sequence ID" value="OOR87532.1"/>
    <property type="molecule type" value="Genomic_DNA"/>
</dbReference>
<gene>
    <name evidence="1" type="ORF">B0181_10165</name>
    <name evidence="2" type="ORF">NCTC10293_00387</name>
</gene>
<protein>
    <submittedName>
        <fullName evidence="1">Uncharacterized protein</fullName>
    </submittedName>
</protein>
<dbReference type="Proteomes" id="UP000190435">
    <property type="component" value="Unassembled WGS sequence"/>
</dbReference>
<dbReference type="AlphaFoldDB" id="A0A1S9ZVH2"/>
<dbReference type="Proteomes" id="UP000255279">
    <property type="component" value="Unassembled WGS sequence"/>
</dbReference>
<evidence type="ECO:0000313" key="1">
    <source>
        <dbReference type="EMBL" id="OOR87532.1"/>
    </source>
</evidence>
<keyword evidence="3" id="KW-1185">Reference proteome</keyword>
<accession>A0A1S9ZVH2</accession>
<sequence length="72" mass="8382">MHENYNWNNAKRPDDVPEMQAIRQALKSTSNAKTPEKPTNAIADDVWQLIRQRMDNPADLERMNGMIRLLFA</sequence>
<reference evidence="2 4" key="2">
    <citation type="submission" date="2018-06" db="EMBL/GenBank/DDBJ databases">
        <authorList>
            <consortium name="Pathogen Informatics"/>
            <person name="Doyle S."/>
        </authorList>
    </citation>
    <scope>NUCLEOTIDE SEQUENCE [LARGE SCALE GENOMIC DNA]</scope>
    <source>
        <strain evidence="2 4">NCTC10293</strain>
    </source>
</reference>
<evidence type="ECO:0000313" key="4">
    <source>
        <dbReference type="Proteomes" id="UP000255279"/>
    </source>
</evidence>
<name>A0A1S9ZVH2_9GAMM</name>
<dbReference type="EMBL" id="UGQE01000001">
    <property type="protein sequence ID" value="STZ10065.1"/>
    <property type="molecule type" value="Genomic_DNA"/>
</dbReference>